<protein>
    <submittedName>
        <fullName evidence="1">Uncharacterized protein</fullName>
    </submittedName>
</protein>
<proteinExistence type="predicted"/>
<organism evidence="1 2">
    <name type="scientific">Leptospira borgpetersenii serovar Pomona str. 200901868</name>
    <dbReference type="NCBI Taxonomy" id="1192866"/>
    <lineage>
        <taxon>Bacteria</taxon>
        <taxon>Pseudomonadati</taxon>
        <taxon>Spirochaetota</taxon>
        <taxon>Spirochaetia</taxon>
        <taxon>Leptospirales</taxon>
        <taxon>Leptospiraceae</taxon>
        <taxon>Leptospira</taxon>
    </lineage>
</organism>
<gene>
    <name evidence="1" type="ORF">LEP1GSC133_4832</name>
</gene>
<dbReference type="EMBL" id="AKWF02000112">
    <property type="protein sequence ID" value="EMO60828.1"/>
    <property type="molecule type" value="Genomic_DNA"/>
</dbReference>
<name>M6WGE0_LEPBO</name>
<dbReference type="Proteomes" id="UP000012159">
    <property type="component" value="Unassembled WGS sequence"/>
</dbReference>
<evidence type="ECO:0000313" key="1">
    <source>
        <dbReference type="EMBL" id="EMO60828.1"/>
    </source>
</evidence>
<comment type="caution">
    <text evidence="1">The sequence shown here is derived from an EMBL/GenBank/DDBJ whole genome shotgun (WGS) entry which is preliminary data.</text>
</comment>
<sequence length="57" mass="6867">MNPHYGIFQQLYQSPSQNVGTIAAIREDSDKIEWFWDRHKFNPYGINQETIKVPFYF</sequence>
<accession>M6WGE0</accession>
<dbReference type="AlphaFoldDB" id="M6WGE0"/>
<reference evidence="1 2" key="1">
    <citation type="submission" date="2013-01" db="EMBL/GenBank/DDBJ databases">
        <authorList>
            <person name="Harkins D.M."/>
            <person name="Durkin A.S."/>
            <person name="Brinkac L.M."/>
            <person name="Haft D.H."/>
            <person name="Selengut J.D."/>
            <person name="Sanka R."/>
            <person name="DePew J."/>
            <person name="Purushe J."/>
            <person name="Picardeau M."/>
            <person name="Werts C."/>
            <person name="Goarant C."/>
            <person name="Vinetz J.M."/>
            <person name="Sutton G.G."/>
            <person name="Nierman W.C."/>
            <person name="Fouts D.E."/>
        </authorList>
    </citation>
    <scope>NUCLEOTIDE SEQUENCE [LARGE SCALE GENOMIC DNA]</scope>
    <source>
        <strain evidence="1 2">200901868</strain>
    </source>
</reference>
<evidence type="ECO:0000313" key="2">
    <source>
        <dbReference type="Proteomes" id="UP000012159"/>
    </source>
</evidence>